<feature type="transmembrane region" description="Helical" evidence="13">
    <location>
        <begin position="152"/>
        <end position="176"/>
    </location>
</feature>
<keyword evidence="7 13" id="KW-1133">Transmembrane helix</keyword>
<reference evidence="15" key="4">
    <citation type="journal article" date="2015" name="G3 (Bethesda)">
        <title>Genome sequences of three phytopathogenic species of the Magnaporthaceae family of fungi.</title>
        <authorList>
            <person name="Okagaki L.H."/>
            <person name="Nunes C.C."/>
            <person name="Sailsbery J."/>
            <person name="Clay B."/>
            <person name="Brown D."/>
            <person name="John T."/>
            <person name="Oh Y."/>
            <person name="Young N."/>
            <person name="Fitzgerald M."/>
            <person name="Haas B.J."/>
            <person name="Zeng Q."/>
            <person name="Young S."/>
            <person name="Adiconis X."/>
            <person name="Fan L."/>
            <person name="Levin J.Z."/>
            <person name="Mitchell T.K."/>
            <person name="Okubara P.A."/>
            <person name="Farman M.L."/>
            <person name="Kohn L.M."/>
            <person name="Birren B."/>
            <person name="Ma L.-J."/>
            <person name="Dean R.A."/>
        </authorList>
    </citation>
    <scope>NUCLEOTIDE SEQUENCE</scope>
    <source>
        <strain evidence="15">R3-111a-1</strain>
    </source>
</reference>
<comment type="function">
    <text evidence="1">Mediates high-affinity intracellular uptake of the rare oligo-element molybdenum.</text>
</comment>
<feature type="transmembrane region" description="Helical" evidence="13">
    <location>
        <begin position="122"/>
        <end position="140"/>
    </location>
</feature>
<accession>J3PE16</accession>
<feature type="transmembrane region" description="Helical" evidence="13">
    <location>
        <begin position="355"/>
        <end position="377"/>
    </location>
</feature>
<organism evidence="14">
    <name type="scientific">Gaeumannomyces tritici (strain R3-111a-1)</name>
    <name type="common">Wheat and barley take-all root rot fungus</name>
    <name type="synonym">Gaeumannomyces graminis var. tritici</name>
    <dbReference type="NCBI Taxonomy" id="644352"/>
    <lineage>
        <taxon>Eukaryota</taxon>
        <taxon>Fungi</taxon>
        <taxon>Dikarya</taxon>
        <taxon>Ascomycota</taxon>
        <taxon>Pezizomycotina</taxon>
        <taxon>Sordariomycetes</taxon>
        <taxon>Sordariomycetidae</taxon>
        <taxon>Magnaporthales</taxon>
        <taxon>Magnaporthaceae</taxon>
        <taxon>Gaeumannomyces</taxon>
    </lineage>
</organism>
<protein>
    <recommendedName>
        <fullName evidence="3">Molybdate-anion transporter</fullName>
    </recommendedName>
    <alternativeName>
        <fullName evidence="10">Major facilitator superfamily domain-containing protein 5</fullName>
    </alternativeName>
    <alternativeName>
        <fullName evidence="11">Molybdate transporter 2 homolog</fullName>
    </alternativeName>
</protein>
<dbReference type="SUPFAM" id="SSF103473">
    <property type="entry name" value="MFS general substrate transporter"/>
    <property type="match status" value="1"/>
</dbReference>
<feature type="transmembrane region" description="Helical" evidence="13">
    <location>
        <begin position="228"/>
        <end position="246"/>
    </location>
</feature>
<gene>
    <name evidence="15" type="primary">20352197</name>
    <name evidence="14" type="ORF">GGTG_11739</name>
</gene>
<reference evidence="14" key="2">
    <citation type="submission" date="2010-07" db="EMBL/GenBank/DDBJ databases">
        <authorList>
            <consortium name="The Broad Institute Genome Sequencing Platform"/>
            <consortium name="Broad Institute Genome Sequencing Center for Infectious Disease"/>
            <person name="Ma L.-J."/>
            <person name="Dead R."/>
            <person name="Young S."/>
            <person name="Zeng Q."/>
            <person name="Koehrsen M."/>
            <person name="Alvarado L."/>
            <person name="Berlin A."/>
            <person name="Chapman S.B."/>
            <person name="Chen Z."/>
            <person name="Freedman E."/>
            <person name="Gellesch M."/>
            <person name="Goldberg J."/>
            <person name="Griggs A."/>
            <person name="Gujja S."/>
            <person name="Heilman E.R."/>
            <person name="Heiman D."/>
            <person name="Hepburn T."/>
            <person name="Howarth C."/>
            <person name="Jen D."/>
            <person name="Larson L."/>
            <person name="Mehta T."/>
            <person name="Neiman D."/>
            <person name="Pearson M."/>
            <person name="Roberts A."/>
            <person name="Saif S."/>
            <person name="Shea T."/>
            <person name="Shenoy N."/>
            <person name="Sisk P."/>
            <person name="Stolte C."/>
            <person name="Sykes S."/>
            <person name="Walk T."/>
            <person name="White J."/>
            <person name="Yandava C."/>
            <person name="Haas B."/>
            <person name="Nusbaum C."/>
            <person name="Birren B."/>
        </authorList>
    </citation>
    <scope>NUCLEOTIDE SEQUENCE</scope>
    <source>
        <strain evidence="14">R3-111a-1</strain>
    </source>
</reference>
<reference evidence="14" key="3">
    <citation type="submission" date="2010-09" db="EMBL/GenBank/DDBJ databases">
        <title>Annotation of Gaeumannomyces graminis var. tritici R3-111a-1.</title>
        <authorList>
            <consortium name="The Broad Institute Genome Sequencing Platform"/>
            <person name="Ma L.-J."/>
            <person name="Dead R."/>
            <person name="Young S.K."/>
            <person name="Zeng Q."/>
            <person name="Gargeya S."/>
            <person name="Fitzgerald M."/>
            <person name="Haas B."/>
            <person name="Abouelleil A."/>
            <person name="Alvarado L."/>
            <person name="Arachchi H.M."/>
            <person name="Berlin A."/>
            <person name="Brown A."/>
            <person name="Chapman S.B."/>
            <person name="Chen Z."/>
            <person name="Dunbar C."/>
            <person name="Freedman E."/>
            <person name="Gearin G."/>
            <person name="Gellesch M."/>
            <person name="Goldberg J."/>
            <person name="Griggs A."/>
            <person name="Gujja S."/>
            <person name="Heiman D."/>
            <person name="Howarth C."/>
            <person name="Larson L."/>
            <person name="Lui A."/>
            <person name="MacDonald P.J.P."/>
            <person name="Mehta T."/>
            <person name="Montmayeur A."/>
            <person name="Murphy C."/>
            <person name="Neiman D."/>
            <person name="Pearson M."/>
            <person name="Priest M."/>
            <person name="Roberts A."/>
            <person name="Saif S."/>
            <person name="Shea T."/>
            <person name="Shenoy N."/>
            <person name="Sisk P."/>
            <person name="Stolte C."/>
            <person name="Sykes S."/>
            <person name="Yandava C."/>
            <person name="Wortman J."/>
            <person name="Nusbaum C."/>
            <person name="Birren B."/>
        </authorList>
    </citation>
    <scope>NUCLEOTIDE SEQUENCE</scope>
    <source>
        <strain evidence="14">R3-111a-1</strain>
    </source>
</reference>
<evidence type="ECO:0000256" key="3">
    <source>
        <dbReference type="ARBA" id="ARBA00021242"/>
    </source>
</evidence>
<dbReference type="AlphaFoldDB" id="J3PE16"/>
<dbReference type="GO" id="GO:0015098">
    <property type="term" value="F:molybdate ion transmembrane transporter activity"/>
    <property type="evidence" value="ECO:0007669"/>
    <property type="project" value="InterPro"/>
</dbReference>
<dbReference type="GeneID" id="20352197"/>
<dbReference type="PANTHER" id="PTHR23516:SF1">
    <property type="entry name" value="MOLYBDATE-ANION TRANSPORTER"/>
    <property type="match status" value="1"/>
</dbReference>
<evidence type="ECO:0000256" key="11">
    <source>
        <dbReference type="ARBA" id="ARBA00032555"/>
    </source>
</evidence>
<dbReference type="VEuPathDB" id="FungiDB:GGTG_11739"/>
<reference evidence="15" key="5">
    <citation type="submission" date="2018-04" db="UniProtKB">
        <authorList>
            <consortium name="EnsemblFungi"/>
        </authorList>
    </citation>
    <scope>IDENTIFICATION</scope>
    <source>
        <strain evidence="15">R3-111a-1</strain>
    </source>
</reference>
<feature type="compositionally biased region" description="Basic and acidic residues" evidence="12">
    <location>
        <begin position="474"/>
        <end position="488"/>
    </location>
</feature>
<evidence type="ECO:0000256" key="13">
    <source>
        <dbReference type="SAM" id="Phobius"/>
    </source>
</evidence>
<dbReference type="OrthoDB" id="263957at2759"/>
<evidence type="ECO:0000256" key="2">
    <source>
        <dbReference type="ARBA" id="ARBA00004651"/>
    </source>
</evidence>
<dbReference type="Proteomes" id="UP000006039">
    <property type="component" value="Unassembled WGS sequence"/>
</dbReference>
<evidence type="ECO:0000313" key="16">
    <source>
        <dbReference type="Proteomes" id="UP000006039"/>
    </source>
</evidence>
<evidence type="ECO:0000256" key="5">
    <source>
        <dbReference type="ARBA" id="ARBA00022475"/>
    </source>
</evidence>
<dbReference type="EnsemblFungi" id="EJT70716">
    <property type="protein sequence ID" value="EJT70716"/>
    <property type="gene ID" value="GGTG_11739"/>
</dbReference>
<evidence type="ECO:0000256" key="8">
    <source>
        <dbReference type="ARBA" id="ARBA00023065"/>
    </source>
</evidence>
<keyword evidence="4" id="KW-0813">Transport</keyword>
<evidence type="ECO:0000313" key="14">
    <source>
        <dbReference type="EMBL" id="EJT70716.1"/>
    </source>
</evidence>
<feature type="transmembrane region" description="Helical" evidence="13">
    <location>
        <begin position="61"/>
        <end position="82"/>
    </location>
</feature>
<evidence type="ECO:0000256" key="7">
    <source>
        <dbReference type="ARBA" id="ARBA00022989"/>
    </source>
</evidence>
<evidence type="ECO:0000256" key="12">
    <source>
        <dbReference type="SAM" id="MobiDB-lite"/>
    </source>
</evidence>
<keyword evidence="8" id="KW-0406">Ion transport</keyword>
<feature type="region of interest" description="Disordered" evidence="12">
    <location>
        <begin position="462"/>
        <end position="507"/>
    </location>
</feature>
<dbReference type="InterPro" id="IPR036259">
    <property type="entry name" value="MFS_trans_sf"/>
</dbReference>
<proteinExistence type="predicted"/>
<feature type="transmembrane region" description="Helical" evidence="13">
    <location>
        <begin position="94"/>
        <end position="115"/>
    </location>
</feature>
<keyword evidence="9 13" id="KW-0472">Membrane</keyword>
<evidence type="ECO:0000256" key="4">
    <source>
        <dbReference type="ARBA" id="ARBA00022448"/>
    </source>
</evidence>
<dbReference type="RefSeq" id="XP_009227894.1">
    <property type="nucleotide sequence ID" value="XM_009229630.1"/>
</dbReference>
<feature type="transmembrane region" description="Helical" evidence="13">
    <location>
        <begin position="324"/>
        <end position="343"/>
    </location>
</feature>
<keyword evidence="16" id="KW-1185">Reference proteome</keyword>
<dbReference type="Gene3D" id="1.20.1250.20">
    <property type="entry name" value="MFS general substrate transporter like domains"/>
    <property type="match status" value="1"/>
</dbReference>
<feature type="transmembrane region" description="Helical" evidence="13">
    <location>
        <begin position="383"/>
        <end position="405"/>
    </location>
</feature>
<evidence type="ECO:0000313" key="15">
    <source>
        <dbReference type="EnsemblFungi" id="EJT70716"/>
    </source>
</evidence>
<evidence type="ECO:0000256" key="9">
    <source>
        <dbReference type="ARBA" id="ARBA00023136"/>
    </source>
</evidence>
<dbReference type="Pfam" id="PF05631">
    <property type="entry name" value="MFS_5"/>
    <property type="match status" value="1"/>
</dbReference>
<evidence type="ECO:0000256" key="1">
    <source>
        <dbReference type="ARBA" id="ARBA00003019"/>
    </source>
</evidence>
<dbReference type="eggNOG" id="KOG4332">
    <property type="taxonomic scope" value="Eukaryota"/>
</dbReference>
<keyword evidence="5" id="KW-1003">Cell membrane</keyword>
<reference evidence="16" key="1">
    <citation type="submission" date="2010-07" db="EMBL/GenBank/DDBJ databases">
        <title>The genome sequence of Gaeumannomyces graminis var. tritici strain R3-111a-1.</title>
        <authorList>
            <consortium name="The Broad Institute Genome Sequencing Platform"/>
            <person name="Ma L.-J."/>
            <person name="Dead R."/>
            <person name="Young S."/>
            <person name="Zeng Q."/>
            <person name="Koehrsen M."/>
            <person name="Alvarado L."/>
            <person name="Berlin A."/>
            <person name="Chapman S.B."/>
            <person name="Chen Z."/>
            <person name="Freedman E."/>
            <person name="Gellesch M."/>
            <person name="Goldberg J."/>
            <person name="Griggs A."/>
            <person name="Gujja S."/>
            <person name="Heilman E.R."/>
            <person name="Heiman D."/>
            <person name="Hepburn T."/>
            <person name="Howarth C."/>
            <person name="Jen D."/>
            <person name="Larson L."/>
            <person name="Mehta T."/>
            <person name="Neiman D."/>
            <person name="Pearson M."/>
            <person name="Roberts A."/>
            <person name="Saif S."/>
            <person name="Shea T."/>
            <person name="Shenoy N."/>
            <person name="Sisk P."/>
            <person name="Stolte C."/>
            <person name="Sykes S."/>
            <person name="Walk T."/>
            <person name="White J."/>
            <person name="Yandava C."/>
            <person name="Haas B."/>
            <person name="Nusbaum C."/>
            <person name="Birren B."/>
        </authorList>
    </citation>
    <scope>NUCLEOTIDE SEQUENCE [LARGE SCALE GENOMIC DNA]</scope>
    <source>
        <strain evidence="16">R3-111a-1</strain>
    </source>
</reference>
<comment type="subcellular location">
    <subcellularLocation>
        <location evidence="2">Cell membrane</location>
        <topology evidence="2">Multi-pass membrane protein</topology>
    </subcellularLocation>
</comment>
<dbReference type="HOGENOM" id="CLU_034007_2_0_1"/>
<dbReference type="PANTHER" id="PTHR23516">
    <property type="entry name" value="SAM (S-ADENOSYL METHIONINE) TRANSPORTER"/>
    <property type="match status" value="1"/>
</dbReference>
<feature type="transmembrane region" description="Helical" evidence="13">
    <location>
        <begin position="197"/>
        <end position="216"/>
    </location>
</feature>
<evidence type="ECO:0000256" key="6">
    <source>
        <dbReference type="ARBA" id="ARBA00022692"/>
    </source>
</evidence>
<sequence>MFYQVNLAVLATGSAYLLYKQWKVQPREPAPVPLLQHRDVQDPESLPSATAAASKFKYDFFVAYALAVAADWLQGPYIYAVYKYEKRLPERHVALLYATGFAAGALSAGVAGALADRHGRRAACLAYCFAYAAACLSVLWGGGGGGGGGGDLVVLLLGRVAGGVGTTLLCSAFEAWMVSEHRALGDGARALLPLADVLRAMTALSCVVAIVSGIAGDVLVSAMGGARTWPFVAGVGSCAAAACFMLRNWRENYGTAPASSSGSALGSVTGGLSVMVRDANMFTLGLTTCFFEGSMYLFIFFWSPALKSARDRVSTGGDRAATELPFGLIFSSFMCCMMAGSALSGHATAGGRREAAAAVLAAAVVGVSACLSAAVVAAGREWLLFWVFCVVEACVGAYFPSMGLLKSEAVEDGVRGRVYSVMRFPLNAFVVVAHALDEEGGLSSSSGGGGGDKEMVLETLPLPLSLPTPSPHLAEARTDLGRNTDERSSVPQVTCTALESLPRARRS</sequence>
<dbReference type="GO" id="GO:0006811">
    <property type="term" value="P:monoatomic ion transport"/>
    <property type="evidence" value="ECO:0007669"/>
    <property type="project" value="UniProtKB-KW"/>
</dbReference>
<dbReference type="GO" id="GO:0005886">
    <property type="term" value="C:plasma membrane"/>
    <property type="evidence" value="ECO:0007669"/>
    <property type="project" value="UniProtKB-SubCell"/>
</dbReference>
<evidence type="ECO:0000256" key="10">
    <source>
        <dbReference type="ARBA" id="ARBA00030646"/>
    </source>
</evidence>
<dbReference type="InterPro" id="IPR008509">
    <property type="entry name" value="MOT2/MFSD5"/>
</dbReference>
<name>J3PE16_GAET3</name>
<dbReference type="EMBL" id="GL385401">
    <property type="protein sequence ID" value="EJT70716.1"/>
    <property type="molecule type" value="Genomic_DNA"/>
</dbReference>
<keyword evidence="6 13" id="KW-0812">Transmembrane</keyword>
<feature type="transmembrane region" description="Helical" evidence="13">
    <location>
        <begin position="282"/>
        <end position="304"/>
    </location>
</feature>